<name>A0A1E7F6M7_9STRA</name>
<evidence type="ECO:0000256" key="1">
    <source>
        <dbReference type="ARBA" id="ARBA00004245"/>
    </source>
</evidence>
<evidence type="ECO:0000256" key="4">
    <source>
        <dbReference type="ARBA" id="ARBA00023203"/>
    </source>
</evidence>
<dbReference type="PANTHER" id="PTHR12058">
    <property type="entry name" value="ARP2/3 COMPLEX 34 KDA SUBUNIT"/>
    <property type="match status" value="1"/>
</dbReference>
<dbReference type="InParanoid" id="A0A1E7F6M7"/>
<dbReference type="GO" id="GO:0051015">
    <property type="term" value="F:actin filament binding"/>
    <property type="evidence" value="ECO:0007669"/>
    <property type="project" value="TreeGrafter"/>
</dbReference>
<dbReference type="GO" id="GO:0005885">
    <property type="term" value="C:Arp2/3 protein complex"/>
    <property type="evidence" value="ECO:0007669"/>
    <property type="project" value="InterPro"/>
</dbReference>
<dbReference type="PANTHER" id="PTHR12058:SF0">
    <property type="entry name" value="ACTIN-RELATED PROTEIN 2_3 COMPLEX SUBUNIT 2"/>
    <property type="match status" value="1"/>
</dbReference>
<evidence type="ECO:0000256" key="6">
    <source>
        <dbReference type="RuleBase" id="RU364015"/>
    </source>
</evidence>
<dbReference type="GO" id="GO:0005200">
    <property type="term" value="F:structural constituent of cytoskeleton"/>
    <property type="evidence" value="ECO:0007669"/>
    <property type="project" value="TreeGrafter"/>
</dbReference>
<keyword evidence="5 6" id="KW-0206">Cytoskeleton</keyword>
<dbReference type="EMBL" id="KV784361">
    <property type="protein sequence ID" value="OEU13665.1"/>
    <property type="molecule type" value="Genomic_DNA"/>
</dbReference>
<dbReference type="OrthoDB" id="148331at2759"/>
<dbReference type="KEGG" id="fcy:FRACYDRAFT_242009"/>
<reference evidence="7 8" key="1">
    <citation type="submission" date="2016-09" db="EMBL/GenBank/DDBJ databases">
        <title>Extensive genetic diversity and differential bi-allelic expression allows diatom success in the polar Southern Ocean.</title>
        <authorList>
            <consortium name="DOE Joint Genome Institute"/>
            <person name="Mock T."/>
            <person name="Otillar R.P."/>
            <person name="Strauss J."/>
            <person name="Dupont C."/>
            <person name="Frickenhaus S."/>
            <person name="Maumus F."/>
            <person name="Mcmullan M."/>
            <person name="Sanges R."/>
            <person name="Schmutz J."/>
            <person name="Toseland A."/>
            <person name="Valas R."/>
            <person name="Veluchamy A."/>
            <person name="Ward B.J."/>
            <person name="Allen A."/>
            <person name="Barry K."/>
            <person name="Falciatore A."/>
            <person name="Ferrante M."/>
            <person name="Fortunato A.E."/>
            <person name="Gloeckner G."/>
            <person name="Gruber A."/>
            <person name="Hipkin R."/>
            <person name="Janech M."/>
            <person name="Kroth P."/>
            <person name="Leese F."/>
            <person name="Lindquist E."/>
            <person name="Lyon B.R."/>
            <person name="Martin J."/>
            <person name="Mayer C."/>
            <person name="Parker M."/>
            <person name="Quesneville H."/>
            <person name="Raymond J."/>
            <person name="Uhlig C."/>
            <person name="Valentin K.U."/>
            <person name="Worden A.Z."/>
            <person name="Armbrust E.V."/>
            <person name="Bowler C."/>
            <person name="Green B."/>
            <person name="Moulton V."/>
            <person name="Van Oosterhout C."/>
            <person name="Grigoriev I."/>
        </authorList>
    </citation>
    <scope>NUCLEOTIDE SEQUENCE [LARGE SCALE GENOMIC DNA]</scope>
    <source>
        <strain evidence="7 8">CCMP1102</strain>
    </source>
</reference>
<keyword evidence="3 6" id="KW-0963">Cytoplasm</keyword>
<comment type="subunit">
    <text evidence="6">Component of the Arp2/3 complex.</text>
</comment>
<comment type="similarity">
    <text evidence="2 6">Belongs to the ARPC2 family.</text>
</comment>
<dbReference type="AlphaFoldDB" id="A0A1E7F6M7"/>
<dbReference type="GO" id="GO:0030041">
    <property type="term" value="P:actin filament polymerization"/>
    <property type="evidence" value="ECO:0007669"/>
    <property type="project" value="InterPro"/>
</dbReference>
<evidence type="ECO:0000313" key="7">
    <source>
        <dbReference type="EMBL" id="OEU13665.1"/>
    </source>
</evidence>
<protein>
    <recommendedName>
        <fullName evidence="6">Arp2/3 complex 34 kDa subunit</fullName>
    </recommendedName>
</protein>
<gene>
    <name evidence="7" type="ORF">FRACYDRAFT_242009</name>
</gene>
<evidence type="ECO:0000256" key="3">
    <source>
        <dbReference type="ARBA" id="ARBA00022490"/>
    </source>
</evidence>
<evidence type="ECO:0000256" key="5">
    <source>
        <dbReference type="ARBA" id="ARBA00023212"/>
    </source>
</evidence>
<dbReference type="GO" id="GO:0034314">
    <property type="term" value="P:Arp2/3 complex-mediated actin nucleation"/>
    <property type="evidence" value="ECO:0007669"/>
    <property type="project" value="InterPro"/>
</dbReference>
<evidence type="ECO:0000313" key="8">
    <source>
        <dbReference type="Proteomes" id="UP000095751"/>
    </source>
</evidence>
<comment type="function">
    <text evidence="6">Functions as actin-binding component of the Arp2/3 complex which is involved in regulation of actin polymerization and together with an activating nucleation-promoting factor (NPF) mediates the formation of branched actin networks.</text>
</comment>
<keyword evidence="8" id="KW-1185">Reference proteome</keyword>
<evidence type="ECO:0000256" key="2">
    <source>
        <dbReference type="ARBA" id="ARBA00007192"/>
    </source>
</evidence>
<sequence length="314" mass="35506">MALVTGPHRVLFSMLRKILNEKYGGGQHSEEKRLKPKSASLVDFGARIKIIVSEVQGKSQIELQVTFQGDYEIHHNETIDCLRALYGMSVGLTRFDDQRKVTISVKVDDAIAHFDSPQSCARSLSQIRVQATGSPILKALSRMDDQQRGNTSTNEDNIYKLGTHGKCGTFHCISTNEKVMVVFVVSFEDEMERCLARLFLQQFEVTQRKIPLTPHCEFRRPNQATTELKSIMSKQLESEGDIMPPPVGCLSFTFFPSSAASEERRLKAVDLLVNFLPYMNRHVKSTKSMMLNSMRSKRSDLLPSMQEPATLISW</sequence>
<keyword evidence="4 6" id="KW-0009">Actin-binding</keyword>
<dbReference type="Gene3D" id="3.30.1460.20">
    <property type="match status" value="1"/>
</dbReference>
<dbReference type="InterPro" id="IPR007188">
    <property type="entry name" value="ARPC2"/>
</dbReference>
<dbReference type="Proteomes" id="UP000095751">
    <property type="component" value="Unassembled WGS sequence"/>
</dbReference>
<dbReference type="Pfam" id="PF04045">
    <property type="entry name" value="P34-Arc"/>
    <property type="match status" value="1"/>
</dbReference>
<dbReference type="InterPro" id="IPR034666">
    <property type="entry name" value="ARPC2/4"/>
</dbReference>
<accession>A0A1E7F6M7</accession>
<comment type="subcellular location">
    <subcellularLocation>
        <location evidence="1 6">Cytoplasm</location>
        <location evidence="1 6">Cytoskeleton</location>
    </subcellularLocation>
</comment>
<dbReference type="SUPFAM" id="SSF69645">
    <property type="entry name" value="Arp2/3 complex subunits"/>
    <property type="match status" value="1"/>
</dbReference>
<proteinExistence type="inferred from homology"/>
<organism evidence="7 8">
    <name type="scientific">Fragilariopsis cylindrus CCMP1102</name>
    <dbReference type="NCBI Taxonomy" id="635003"/>
    <lineage>
        <taxon>Eukaryota</taxon>
        <taxon>Sar</taxon>
        <taxon>Stramenopiles</taxon>
        <taxon>Ochrophyta</taxon>
        <taxon>Bacillariophyta</taxon>
        <taxon>Bacillariophyceae</taxon>
        <taxon>Bacillariophycidae</taxon>
        <taxon>Bacillariales</taxon>
        <taxon>Bacillariaceae</taxon>
        <taxon>Fragilariopsis</taxon>
    </lineage>
</organism>